<evidence type="ECO:0000256" key="5">
    <source>
        <dbReference type="ARBA" id="ARBA00023139"/>
    </source>
</evidence>
<keyword evidence="3" id="KW-0732">Signal</keyword>
<gene>
    <name evidence="7" type="ORF">WKV53_23115</name>
</gene>
<evidence type="ECO:0000256" key="2">
    <source>
        <dbReference type="ARBA" id="ARBA00022475"/>
    </source>
</evidence>
<keyword evidence="4" id="KW-0472">Membrane</keyword>
<keyword evidence="5" id="KW-0564">Palmitate</keyword>
<comment type="caution">
    <text evidence="7">The sequence shown here is derived from an EMBL/GenBank/DDBJ whole genome shotgun (WGS) entry which is preliminary data.</text>
</comment>
<evidence type="ECO:0000256" key="4">
    <source>
        <dbReference type="ARBA" id="ARBA00023136"/>
    </source>
</evidence>
<keyword evidence="8" id="KW-1185">Reference proteome</keyword>
<sequence length="65" mass="6843">MNPILLPKTFVCRRSVEGVRLPVRLVLVALLLGSVTAGLSSCATTRGVGRDVQTAGQKIEKAASH</sequence>
<dbReference type="Pfam" id="PF08085">
    <property type="entry name" value="Entericidin"/>
    <property type="match status" value="1"/>
</dbReference>
<evidence type="ECO:0000256" key="1">
    <source>
        <dbReference type="ARBA" id="ARBA00010296"/>
    </source>
</evidence>
<evidence type="ECO:0000256" key="6">
    <source>
        <dbReference type="ARBA" id="ARBA00023288"/>
    </source>
</evidence>
<accession>A0ABU9B065</accession>
<protein>
    <submittedName>
        <fullName evidence="7">Entericidin A/B family lipoprotein</fullName>
    </submittedName>
</protein>
<organism evidence="7 8">
    <name type="scientific">Luteolibacter soli</name>
    <dbReference type="NCBI Taxonomy" id="3135280"/>
    <lineage>
        <taxon>Bacteria</taxon>
        <taxon>Pseudomonadati</taxon>
        <taxon>Verrucomicrobiota</taxon>
        <taxon>Verrucomicrobiia</taxon>
        <taxon>Verrucomicrobiales</taxon>
        <taxon>Verrucomicrobiaceae</taxon>
        <taxon>Luteolibacter</taxon>
    </lineage>
</organism>
<reference evidence="7 8" key="1">
    <citation type="submission" date="2024-04" db="EMBL/GenBank/DDBJ databases">
        <title>Luteolibacter sp. isolated from soil.</title>
        <authorList>
            <person name="An J."/>
        </authorList>
    </citation>
    <scope>NUCLEOTIDE SEQUENCE [LARGE SCALE GENOMIC DNA]</scope>
    <source>
        <strain evidence="7 8">Y139</strain>
    </source>
</reference>
<evidence type="ECO:0000313" key="7">
    <source>
        <dbReference type="EMBL" id="MEK7953424.1"/>
    </source>
</evidence>
<name>A0ABU9B065_9BACT</name>
<keyword evidence="6 7" id="KW-0449">Lipoprotein</keyword>
<dbReference type="EMBL" id="JBBUKT010000011">
    <property type="protein sequence ID" value="MEK7953424.1"/>
    <property type="molecule type" value="Genomic_DNA"/>
</dbReference>
<evidence type="ECO:0000313" key="8">
    <source>
        <dbReference type="Proteomes" id="UP001371305"/>
    </source>
</evidence>
<dbReference type="Proteomes" id="UP001371305">
    <property type="component" value="Unassembled WGS sequence"/>
</dbReference>
<proteinExistence type="inferred from homology"/>
<dbReference type="InterPro" id="IPR012556">
    <property type="entry name" value="Entericidin"/>
</dbReference>
<keyword evidence="2" id="KW-1003">Cell membrane</keyword>
<evidence type="ECO:0000256" key="3">
    <source>
        <dbReference type="ARBA" id="ARBA00022729"/>
    </source>
</evidence>
<comment type="similarity">
    <text evidence="1">Belongs to the EcnA/EcnB lipoprotein family.</text>
</comment>